<evidence type="ECO:0000313" key="18">
    <source>
        <dbReference type="Proteomes" id="UP000198341"/>
    </source>
</evidence>
<dbReference type="KEGG" id="bpg:Bathy03g01110"/>
<evidence type="ECO:0000313" key="17">
    <source>
        <dbReference type="EMBL" id="CCO15796.1"/>
    </source>
</evidence>
<dbReference type="InterPro" id="IPR038071">
    <property type="entry name" value="UROD/MetE-like_sf"/>
</dbReference>
<dbReference type="OrthoDB" id="339900at2759"/>
<dbReference type="Proteomes" id="UP000198341">
    <property type="component" value="Chromosome 3"/>
</dbReference>
<evidence type="ECO:0000256" key="4">
    <source>
        <dbReference type="ARBA" id="ARBA00009935"/>
    </source>
</evidence>
<dbReference type="eggNOG" id="KOG2872">
    <property type="taxonomic scope" value="Eukaryota"/>
</dbReference>
<evidence type="ECO:0000256" key="13">
    <source>
        <dbReference type="ARBA" id="ARBA00047341"/>
    </source>
</evidence>
<dbReference type="NCBIfam" id="TIGR01464">
    <property type="entry name" value="hemE"/>
    <property type="match status" value="1"/>
</dbReference>
<dbReference type="PANTHER" id="PTHR21091">
    <property type="entry name" value="METHYLTETRAHYDROFOLATE:HOMOCYSTEINE METHYLTRANSFERASE RELATED"/>
    <property type="match status" value="1"/>
</dbReference>
<evidence type="ECO:0000256" key="3">
    <source>
        <dbReference type="ARBA" id="ARBA00004804"/>
    </source>
</evidence>
<dbReference type="GO" id="GO:0004853">
    <property type="term" value="F:uroporphyrinogen decarboxylase activity"/>
    <property type="evidence" value="ECO:0007669"/>
    <property type="project" value="UniProtKB-EC"/>
</dbReference>
<dbReference type="GO" id="GO:0005829">
    <property type="term" value="C:cytosol"/>
    <property type="evidence" value="ECO:0007669"/>
    <property type="project" value="UniProtKB-SubCell"/>
</dbReference>
<gene>
    <name evidence="17" type="ORF">Bathy03g01110</name>
</gene>
<evidence type="ECO:0000256" key="10">
    <source>
        <dbReference type="ARBA" id="ARBA00023239"/>
    </source>
</evidence>
<evidence type="ECO:0000256" key="2">
    <source>
        <dbReference type="ARBA" id="ARBA00004514"/>
    </source>
</evidence>
<dbReference type="InterPro" id="IPR006361">
    <property type="entry name" value="Uroporphyrinogen_deCO2ase_HemE"/>
</dbReference>
<evidence type="ECO:0000256" key="9">
    <source>
        <dbReference type="ARBA" id="ARBA00022793"/>
    </source>
</evidence>
<comment type="subunit">
    <text evidence="5">Homodimer.</text>
</comment>
<keyword evidence="11" id="KW-0627">Porphyrin biosynthesis</keyword>
<reference evidence="17 18" key="1">
    <citation type="submission" date="2011-10" db="EMBL/GenBank/DDBJ databases">
        <authorList>
            <person name="Genoscope - CEA"/>
        </authorList>
    </citation>
    <scope>NUCLEOTIDE SEQUENCE [LARGE SCALE GENOMIC DNA]</scope>
    <source>
        <strain evidence="17 18">RCC 1105</strain>
    </source>
</reference>
<evidence type="ECO:0000256" key="8">
    <source>
        <dbReference type="ARBA" id="ARBA00022490"/>
    </source>
</evidence>
<keyword evidence="8" id="KW-0963">Cytoplasm</keyword>
<dbReference type="STRING" id="41875.K8ECT5"/>
<organism evidence="17 18">
    <name type="scientific">Bathycoccus prasinos</name>
    <dbReference type="NCBI Taxonomy" id="41875"/>
    <lineage>
        <taxon>Eukaryota</taxon>
        <taxon>Viridiplantae</taxon>
        <taxon>Chlorophyta</taxon>
        <taxon>Mamiellophyceae</taxon>
        <taxon>Mamiellales</taxon>
        <taxon>Bathycoccaceae</taxon>
        <taxon>Bathycoccus</taxon>
    </lineage>
</organism>
<feature type="compositionally biased region" description="Low complexity" evidence="15">
    <location>
        <begin position="1"/>
        <end position="16"/>
    </location>
</feature>
<dbReference type="FunFam" id="3.20.20.210:FF:000008">
    <property type="entry name" value="Uroporphyrinogen decarboxylase"/>
    <property type="match status" value="1"/>
</dbReference>
<name>K8ECT5_9CHLO</name>
<comment type="catalytic activity">
    <reaction evidence="13">
        <text>uroporphyrinogen I + 4 H(+) = coproporphyrinogen I + 4 CO2</text>
        <dbReference type="Rhea" id="RHEA:31239"/>
        <dbReference type="ChEBI" id="CHEBI:15378"/>
        <dbReference type="ChEBI" id="CHEBI:16526"/>
        <dbReference type="ChEBI" id="CHEBI:62626"/>
        <dbReference type="ChEBI" id="CHEBI:62631"/>
    </reaction>
    <physiologicalReaction direction="left-to-right" evidence="13">
        <dbReference type="Rhea" id="RHEA:31240"/>
    </physiologicalReaction>
</comment>
<evidence type="ECO:0000256" key="1">
    <source>
        <dbReference type="ARBA" id="ARBA00002448"/>
    </source>
</evidence>
<accession>K8ECT5</accession>
<protein>
    <recommendedName>
        <fullName evidence="7">Uroporphyrinogen decarboxylase</fullName>
        <ecNumber evidence="6">4.1.1.37</ecNumber>
    </recommendedName>
</protein>
<dbReference type="RefSeq" id="XP_007514359.1">
    <property type="nucleotide sequence ID" value="XM_007514297.1"/>
</dbReference>
<evidence type="ECO:0000256" key="14">
    <source>
        <dbReference type="ARBA" id="ARBA00048411"/>
    </source>
</evidence>
<dbReference type="EC" id="4.1.1.37" evidence="6"/>
<dbReference type="EMBL" id="FO082276">
    <property type="protein sequence ID" value="CCO15796.1"/>
    <property type="molecule type" value="Genomic_DNA"/>
</dbReference>
<dbReference type="AlphaFoldDB" id="K8ECT5"/>
<dbReference type="GeneID" id="19016649"/>
<dbReference type="Gene3D" id="3.20.20.210">
    <property type="match status" value="1"/>
</dbReference>
<sequence>MSVTTLSSSSRSSGVTVIGGGGGSRSSRRFRSTSSSRDDANALSFSSFSSTTSRAVRTTRRRYRGFACDNTLSPLKSKTDPATLKNRNPANDSMIKAAKGEKVSKTPIWLFRQAGRHLPEYNQYKKDTGKNFLQLLDDPEDVCEVTMQPVRRYKLDAAILFSDILVIAEAMNVDVEMPGGKGIVVPRPLQTPEDLETKVPKTIDVEERLSHVLKSVRRINEQIEKENLQIPLIGFSAAPWTLMYYMVGGSSRKNTDSGMNWLKNHPEASRELLGRLTTVVIDYLDLQIQNGAHMVQVFEAMCEHIDEKEFYEFALPEMEKIAKELKKRHPNVPLLGFARDAPYAISDLQRIGYDCITLDTVMDRKYARNTLAGAAGGEANMSSVQGNFDPKLLVDGSFEEIEREAKRMLQDFGPQKYIANLGAGLGGKEDCAKVDYFVNAIHRLSKEMIN</sequence>
<keyword evidence="10" id="KW-0456">Lyase</keyword>
<proteinExistence type="inferred from homology"/>
<evidence type="ECO:0000259" key="16">
    <source>
        <dbReference type="Pfam" id="PF01208"/>
    </source>
</evidence>
<evidence type="ECO:0000256" key="15">
    <source>
        <dbReference type="SAM" id="MobiDB-lite"/>
    </source>
</evidence>
<feature type="domain" description="Uroporphyrinogen decarboxylase (URO-D)" evidence="16">
    <location>
        <begin position="90"/>
        <end position="443"/>
    </location>
</feature>
<dbReference type="GO" id="GO:0006782">
    <property type="term" value="P:protoporphyrinogen IX biosynthetic process"/>
    <property type="evidence" value="ECO:0007669"/>
    <property type="project" value="UniProtKB-UniPathway"/>
</dbReference>
<comment type="catalytic activity">
    <reaction evidence="14">
        <text>uroporphyrinogen III + 4 H(+) = coproporphyrinogen III + 4 CO2</text>
        <dbReference type="Rhea" id="RHEA:19865"/>
        <dbReference type="ChEBI" id="CHEBI:15378"/>
        <dbReference type="ChEBI" id="CHEBI:16526"/>
        <dbReference type="ChEBI" id="CHEBI:57308"/>
        <dbReference type="ChEBI" id="CHEBI:57309"/>
        <dbReference type="EC" id="4.1.1.37"/>
    </reaction>
    <physiologicalReaction direction="left-to-right" evidence="14">
        <dbReference type="Rhea" id="RHEA:19866"/>
    </physiologicalReaction>
</comment>
<comment type="subcellular location">
    <subcellularLocation>
        <location evidence="2">Cytoplasm</location>
        <location evidence="2">Cytosol</location>
    </subcellularLocation>
</comment>
<keyword evidence="9" id="KW-0210">Decarboxylase</keyword>
<feature type="region of interest" description="Disordered" evidence="15">
    <location>
        <begin position="1"/>
        <end position="43"/>
    </location>
</feature>
<keyword evidence="18" id="KW-1185">Reference proteome</keyword>
<evidence type="ECO:0000256" key="6">
    <source>
        <dbReference type="ARBA" id="ARBA00012288"/>
    </source>
</evidence>
<dbReference type="PANTHER" id="PTHR21091:SF169">
    <property type="entry name" value="UROPORPHYRINOGEN DECARBOXYLASE"/>
    <property type="match status" value="1"/>
</dbReference>
<comment type="pathway">
    <text evidence="3">Porphyrin-containing compound metabolism; protoporphyrin-IX biosynthesis; coproporphyrinogen-III from 5-aminolevulinate: step 4/4.</text>
</comment>
<dbReference type="Pfam" id="PF01208">
    <property type="entry name" value="URO-D"/>
    <property type="match status" value="1"/>
</dbReference>
<dbReference type="UniPathway" id="UPA00251">
    <property type="reaction ID" value="UER00321"/>
</dbReference>
<dbReference type="InterPro" id="IPR000257">
    <property type="entry name" value="Uroporphyrinogen_deCOase"/>
</dbReference>
<evidence type="ECO:0000256" key="7">
    <source>
        <dbReference type="ARBA" id="ARBA00014308"/>
    </source>
</evidence>
<comment type="similarity">
    <text evidence="4">Belongs to the uroporphyrinogen decarboxylase family.</text>
</comment>
<comment type="function">
    <text evidence="12">Catalyzes the sequential decarboxylation of the four acetate side chains of uroporphyrinogen to form coproporphyrinogen and participates in the fifth step in the heme biosynthetic pathway. Isomer I or isomer III of uroporphyrinogen may serve as substrate, but only coproporphyrinogen III can ultimately be converted to heme. In vitro also decarboxylates pentacarboxylate porphyrinogen I.</text>
</comment>
<evidence type="ECO:0000256" key="11">
    <source>
        <dbReference type="ARBA" id="ARBA00023244"/>
    </source>
</evidence>
<evidence type="ECO:0000256" key="12">
    <source>
        <dbReference type="ARBA" id="ARBA00045708"/>
    </source>
</evidence>
<dbReference type="SUPFAM" id="SSF51726">
    <property type="entry name" value="UROD/MetE-like"/>
    <property type="match status" value="1"/>
</dbReference>
<comment type="function">
    <text evidence="1">Catalyzes the decarboxylation of four acetate groups of uroporphyrinogen-III to yield coproporphyrinogen-III.</text>
</comment>
<evidence type="ECO:0000256" key="5">
    <source>
        <dbReference type="ARBA" id="ARBA00011738"/>
    </source>
</evidence>